<name>A0A498R3E3_9FIRM</name>
<keyword evidence="1" id="KW-0472">Membrane</keyword>
<evidence type="ECO:0000256" key="1">
    <source>
        <dbReference type="SAM" id="Phobius"/>
    </source>
</evidence>
<feature type="transmembrane region" description="Helical" evidence="1">
    <location>
        <begin position="44"/>
        <end position="61"/>
    </location>
</feature>
<sequence>MIFVTIALWLMTVILVVQIAKGPWAMLMFGVVSTGILTEKWEKRMALIVLIPELITLYFFPTHNHYMTTAKEIQDKKEADEARGKRRLRR</sequence>
<keyword evidence="1" id="KW-0812">Transmembrane</keyword>
<gene>
    <name evidence="2" type="ORF">LUCI_2420</name>
</gene>
<evidence type="ECO:0000313" key="3">
    <source>
        <dbReference type="Proteomes" id="UP000277811"/>
    </source>
</evidence>
<protein>
    <submittedName>
        <fullName evidence="2">Uncharacterized protein</fullName>
    </submittedName>
</protein>
<organism evidence="2 3">
    <name type="scientific">Lucifera butyrica</name>
    <dbReference type="NCBI Taxonomy" id="1351585"/>
    <lineage>
        <taxon>Bacteria</taxon>
        <taxon>Bacillati</taxon>
        <taxon>Bacillota</taxon>
        <taxon>Negativicutes</taxon>
        <taxon>Veillonellales</taxon>
        <taxon>Veillonellaceae</taxon>
        <taxon>Lucifera</taxon>
    </lineage>
</organism>
<dbReference type="EMBL" id="UPPP01000072">
    <property type="protein sequence ID" value="VBB07176.1"/>
    <property type="molecule type" value="Genomic_DNA"/>
</dbReference>
<keyword evidence="1" id="KW-1133">Transmembrane helix</keyword>
<dbReference type="Proteomes" id="UP000277811">
    <property type="component" value="Unassembled WGS sequence"/>
</dbReference>
<accession>A0A498R3E3</accession>
<reference evidence="2 3" key="1">
    <citation type="submission" date="2018-06" db="EMBL/GenBank/DDBJ databases">
        <authorList>
            <person name="Strepis N."/>
        </authorList>
    </citation>
    <scope>NUCLEOTIDE SEQUENCE [LARGE SCALE GENOMIC DNA]</scope>
    <source>
        <strain evidence="2">LUCI</strain>
    </source>
</reference>
<proteinExistence type="predicted"/>
<keyword evidence="3" id="KW-1185">Reference proteome</keyword>
<dbReference type="RefSeq" id="WP_122628119.1">
    <property type="nucleotide sequence ID" value="NZ_UPPP01000072.1"/>
</dbReference>
<evidence type="ECO:0000313" key="2">
    <source>
        <dbReference type="EMBL" id="VBB07176.1"/>
    </source>
</evidence>
<feature type="transmembrane region" description="Helical" evidence="1">
    <location>
        <begin position="6"/>
        <end position="32"/>
    </location>
</feature>
<dbReference type="AlphaFoldDB" id="A0A498R3E3"/>